<reference evidence="3" key="1">
    <citation type="submission" date="2021-10" db="EMBL/GenBank/DDBJ databases">
        <title>Anaerobic single-cell dispensing facilitates the cultivation of human gut bacteria.</title>
        <authorList>
            <person name="Afrizal A."/>
        </authorList>
    </citation>
    <scope>NUCLEOTIDE SEQUENCE</scope>
    <source>
        <strain evidence="3">CLA-AA-H274</strain>
    </source>
</reference>
<keyword evidence="4" id="KW-1185">Reference proteome</keyword>
<proteinExistence type="inferred from homology"/>
<dbReference type="InterPro" id="IPR011856">
    <property type="entry name" value="tRNA_endonuc-like_dom_sf"/>
</dbReference>
<sequence>MNRRAVGSKYEQIAKEWLKKQGLTILAQNFRSRTGEIDLIARDEGTIIFVEVKYRSSVSAGDPAEAVGWQKQMKIRNTARYYLYRNHYAEGTPCRFDVVAILGGEVRWIKNAF</sequence>
<protein>
    <recommendedName>
        <fullName evidence="2">UPF0102 protein LKD32_02935</fullName>
    </recommendedName>
</protein>
<organism evidence="3 4">
    <name type="scientific">Brotaphodocola catenula</name>
    <dbReference type="NCBI Taxonomy" id="2885361"/>
    <lineage>
        <taxon>Bacteria</taxon>
        <taxon>Bacillati</taxon>
        <taxon>Bacillota</taxon>
        <taxon>Clostridia</taxon>
        <taxon>Lachnospirales</taxon>
        <taxon>Lachnospiraceae</taxon>
        <taxon>Brotaphodocola</taxon>
    </lineage>
</organism>
<evidence type="ECO:0000313" key="4">
    <source>
        <dbReference type="Proteomes" id="UP001198962"/>
    </source>
</evidence>
<dbReference type="PANTHER" id="PTHR34039:SF1">
    <property type="entry name" value="UPF0102 PROTEIN YRAN"/>
    <property type="match status" value="1"/>
</dbReference>
<dbReference type="CDD" id="cd20736">
    <property type="entry name" value="PoNe_Nuclease"/>
    <property type="match status" value="1"/>
</dbReference>
<evidence type="ECO:0000313" key="3">
    <source>
        <dbReference type="EMBL" id="MCC2163847.1"/>
    </source>
</evidence>
<accession>A0AAE3DJ74</accession>
<dbReference type="Pfam" id="PF02021">
    <property type="entry name" value="UPF0102"/>
    <property type="match status" value="1"/>
</dbReference>
<evidence type="ECO:0000256" key="2">
    <source>
        <dbReference type="HAMAP-Rule" id="MF_00048"/>
    </source>
</evidence>
<name>A0AAE3DJ74_9FIRM</name>
<dbReference type="RefSeq" id="WP_308450625.1">
    <property type="nucleotide sequence ID" value="NZ_JAJEPU010000005.1"/>
</dbReference>
<dbReference type="InterPro" id="IPR003509">
    <property type="entry name" value="UPF0102_YraN-like"/>
</dbReference>
<dbReference type="AlphaFoldDB" id="A0AAE3DJ74"/>
<gene>
    <name evidence="3" type="ORF">LKD32_02935</name>
</gene>
<evidence type="ECO:0000256" key="1">
    <source>
        <dbReference type="ARBA" id="ARBA00006738"/>
    </source>
</evidence>
<dbReference type="SUPFAM" id="SSF52980">
    <property type="entry name" value="Restriction endonuclease-like"/>
    <property type="match status" value="1"/>
</dbReference>
<dbReference type="HAMAP" id="MF_00048">
    <property type="entry name" value="UPF0102"/>
    <property type="match status" value="1"/>
</dbReference>
<comment type="caution">
    <text evidence="3">The sequence shown here is derived from an EMBL/GenBank/DDBJ whole genome shotgun (WGS) entry which is preliminary data.</text>
</comment>
<dbReference type="NCBIfam" id="NF009150">
    <property type="entry name" value="PRK12497.1-3"/>
    <property type="match status" value="1"/>
</dbReference>
<dbReference type="InterPro" id="IPR011335">
    <property type="entry name" value="Restrct_endonuc-II-like"/>
</dbReference>
<dbReference type="PANTHER" id="PTHR34039">
    <property type="entry name" value="UPF0102 PROTEIN YRAN"/>
    <property type="match status" value="1"/>
</dbReference>
<dbReference type="GO" id="GO:0003676">
    <property type="term" value="F:nucleic acid binding"/>
    <property type="evidence" value="ECO:0007669"/>
    <property type="project" value="InterPro"/>
</dbReference>
<dbReference type="NCBIfam" id="TIGR00252">
    <property type="entry name" value="YraN family protein"/>
    <property type="match status" value="1"/>
</dbReference>
<dbReference type="Proteomes" id="UP001198962">
    <property type="component" value="Unassembled WGS sequence"/>
</dbReference>
<dbReference type="Gene3D" id="3.40.1350.10">
    <property type="match status" value="1"/>
</dbReference>
<dbReference type="EMBL" id="JAJEPU010000005">
    <property type="protein sequence ID" value="MCC2163847.1"/>
    <property type="molecule type" value="Genomic_DNA"/>
</dbReference>
<comment type="similarity">
    <text evidence="1 2">Belongs to the UPF0102 family.</text>
</comment>